<dbReference type="SUPFAM" id="SSF52058">
    <property type="entry name" value="L domain-like"/>
    <property type="match status" value="1"/>
</dbReference>
<evidence type="ECO:0000256" key="4">
    <source>
        <dbReference type="ARBA" id="ARBA00022692"/>
    </source>
</evidence>
<feature type="domain" description="Leucine-rich repeat-containing N-terminal plant-type" evidence="12">
    <location>
        <begin position="2"/>
        <end position="37"/>
    </location>
</feature>
<dbReference type="InterPro" id="IPR032675">
    <property type="entry name" value="LRR_dom_sf"/>
</dbReference>
<dbReference type="Pfam" id="PF08263">
    <property type="entry name" value="LRRNT_2"/>
    <property type="match status" value="1"/>
</dbReference>
<evidence type="ECO:0000256" key="6">
    <source>
        <dbReference type="ARBA" id="ARBA00022737"/>
    </source>
</evidence>
<dbReference type="Pfam" id="PF23598">
    <property type="entry name" value="LRR_14"/>
    <property type="match status" value="1"/>
</dbReference>
<comment type="similarity">
    <text evidence="2">Belongs to the RLP family.</text>
</comment>
<sequence length="330" mass="36725">MERKALLSFKQSLLDPSGRLSSWVGEDCCKWIGVGCDNRTGQVVMLDLKNPLPMAKFDDEFDDEDEWREALNKSSLGVLDLSFNNFNSSIPHWLSNVSELSILNLAGNFLRGAIPEAFADLDSLQELDLSSNFIEGEIPEDITTISSLVNLNLSMNHLTGKIPKGIGNLHHLESLDLSRNTLSGSLPQELSSLTFLSHLNLSFNNFSGKIPSGNQLQTLNDPSMYEGNSLLCGPPLSTKCPWEGDDPQTMPTDRVGRKKKIGEEVEAVSFYISMVVGFIVGFWGVCGTLIVKRSWRQAYYQGFDNLKGRMVFFVTDKAIRCLGKIKFDRT</sequence>
<keyword evidence="4 11" id="KW-0812">Transmembrane</keyword>
<evidence type="ECO:0000256" key="7">
    <source>
        <dbReference type="ARBA" id="ARBA00022989"/>
    </source>
</evidence>
<proteinExistence type="inferred from homology"/>
<evidence type="ECO:0000259" key="12">
    <source>
        <dbReference type="Pfam" id="PF08263"/>
    </source>
</evidence>
<dbReference type="PANTHER" id="PTHR48063:SF81">
    <property type="entry name" value="LEUCINE-RICH REPEAT-CONTAINING N-TERMINAL PLANT-TYPE DOMAIN-CONTAINING PROTEIN"/>
    <property type="match status" value="1"/>
</dbReference>
<gene>
    <name evidence="14" type="ORF">CJ030_MR2G027105</name>
</gene>
<evidence type="ECO:0000259" key="13">
    <source>
        <dbReference type="Pfam" id="PF23598"/>
    </source>
</evidence>
<dbReference type="FunFam" id="3.80.10.10:FF:000111">
    <property type="entry name" value="LRR receptor-like serine/threonine-protein kinase ERECTA"/>
    <property type="match status" value="1"/>
</dbReference>
<dbReference type="Gene3D" id="3.80.10.10">
    <property type="entry name" value="Ribonuclease Inhibitor"/>
    <property type="match status" value="2"/>
</dbReference>
<evidence type="ECO:0000256" key="1">
    <source>
        <dbReference type="ARBA" id="ARBA00004479"/>
    </source>
</evidence>
<dbReference type="GO" id="GO:0016020">
    <property type="term" value="C:membrane"/>
    <property type="evidence" value="ECO:0007669"/>
    <property type="project" value="UniProtKB-SubCell"/>
</dbReference>
<dbReference type="OrthoDB" id="1060944at2759"/>
<protein>
    <submittedName>
        <fullName evidence="14">Receptor-like protein 12</fullName>
    </submittedName>
</protein>
<evidence type="ECO:0000256" key="2">
    <source>
        <dbReference type="ARBA" id="ARBA00009592"/>
    </source>
</evidence>
<feature type="transmembrane region" description="Helical" evidence="11">
    <location>
        <begin position="268"/>
        <end position="291"/>
    </location>
</feature>
<comment type="subcellular location">
    <subcellularLocation>
        <location evidence="1">Membrane</location>
        <topology evidence="1">Single-pass type I membrane protein</topology>
    </subcellularLocation>
</comment>
<comment type="caution">
    <text evidence="14">The sequence shown here is derived from an EMBL/GenBank/DDBJ whole genome shotgun (WGS) entry which is preliminary data.</text>
</comment>
<organism evidence="14 15">
    <name type="scientific">Morella rubra</name>
    <name type="common">Chinese bayberry</name>
    <dbReference type="NCBI Taxonomy" id="262757"/>
    <lineage>
        <taxon>Eukaryota</taxon>
        <taxon>Viridiplantae</taxon>
        <taxon>Streptophyta</taxon>
        <taxon>Embryophyta</taxon>
        <taxon>Tracheophyta</taxon>
        <taxon>Spermatophyta</taxon>
        <taxon>Magnoliopsida</taxon>
        <taxon>eudicotyledons</taxon>
        <taxon>Gunneridae</taxon>
        <taxon>Pentapetalae</taxon>
        <taxon>rosids</taxon>
        <taxon>fabids</taxon>
        <taxon>Fagales</taxon>
        <taxon>Myricaceae</taxon>
        <taxon>Morella</taxon>
    </lineage>
</organism>
<dbReference type="InterPro" id="IPR046956">
    <property type="entry name" value="RLP23-like"/>
</dbReference>
<reference evidence="14 15" key="1">
    <citation type="journal article" date="2019" name="Plant Biotechnol. J.">
        <title>The red bayberry genome and genetic basis of sex determination.</title>
        <authorList>
            <person name="Jia H.M."/>
            <person name="Jia H.J."/>
            <person name="Cai Q.L."/>
            <person name="Wang Y."/>
            <person name="Zhao H.B."/>
            <person name="Yang W.F."/>
            <person name="Wang G.Y."/>
            <person name="Li Y.H."/>
            <person name="Zhan D.L."/>
            <person name="Shen Y.T."/>
            <person name="Niu Q.F."/>
            <person name="Chang L."/>
            <person name="Qiu J."/>
            <person name="Zhao L."/>
            <person name="Xie H.B."/>
            <person name="Fu W.Y."/>
            <person name="Jin J."/>
            <person name="Li X.W."/>
            <person name="Jiao Y."/>
            <person name="Zhou C.C."/>
            <person name="Tu T."/>
            <person name="Chai C.Y."/>
            <person name="Gao J.L."/>
            <person name="Fan L.J."/>
            <person name="van de Weg E."/>
            <person name="Wang J.Y."/>
            <person name="Gao Z.S."/>
        </authorList>
    </citation>
    <scope>NUCLEOTIDE SEQUENCE [LARGE SCALE GENOMIC DNA]</scope>
    <source>
        <tissue evidence="14">Leaves</tissue>
    </source>
</reference>
<keyword evidence="15" id="KW-1185">Reference proteome</keyword>
<keyword evidence="6" id="KW-0677">Repeat</keyword>
<dbReference type="PANTHER" id="PTHR48063">
    <property type="entry name" value="LRR RECEPTOR-LIKE KINASE"/>
    <property type="match status" value="1"/>
</dbReference>
<accession>A0A6A1W8L4</accession>
<evidence type="ECO:0000256" key="8">
    <source>
        <dbReference type="ARBA" id="ARBA00023136"/>
    </source>
</evidence>
<keyword evidence="10" id="KW-0325">Glycoprotein</keyword>
<evidence type="ECO:0000313" key="14">
    <source>
        <dbReference type="EMBL" id="KAB1221582.1"/>
    </source>
</evidence>
<evidence type="ECO:0000313" key="15">
    <source>
        <dbReference type="Proteomes" id="UP000516437"/>
    </source>
</evidence>
<evidence type="ECO:0000256" key="3">
    <source>
        <dbReference type="ARBA" id="ARBA00022614"/>
    </source>
</evidence>
<feature type="domain" description="Disease resistance R13L4/SHOC-2-like LRR" evidence="13">
    <location>
        <begin position="76"/>
        <end position="206"/>
    </location>
</feature>
<keyword evidence="9 14" id="KW-0675">Receptor</keyword>
<evidence type="ECO:0000256" key="9">
    <source>
        <dbReference type="ARBA" id="ARBA00023170"/>
    </source>
</evidence>
<keyword evidence="8 11" id="KW-0472">Membrane</keyword>
<dbReference type="Proteomes" id="UP000516437">
    <property type="component" value="Chromosome 2"/>
</dbReference>
<dbReference type="AlphaFoldDB" id="A0A6A1W8L4"/>
<name>A0A6A1W8L4_9ROSI</name>
<keyword evidence="7 11" id="KW-1133">Transmembrane helix</keyword>
<keyword evidence="3" id="KW-0433">Leucine-rich repeat</keyword>
<dbReference type="InterPro" id="IPR055414">
    <property type="entry name" value="LRR_R13L4/SHOC2-like"/>
</dbReference>
<dbReference type="InterPro" id="IPR013210">
    <property type="entry name" value="LRR_N_plant-typ"/>
</dbReference>
<evidence type="ECO:0000256" key="5">
    <source>
        <dbReference type="ARBA" id="ARBA00022729"/>
    </source>
</evidence>
<keyword evidence="5" id="KW-0732">Signal</keyword>
<dbReference type="EMBL" id="RXIC02000020">
    <property type="protein sequence ID" value="KAB1221582.1"/>
    <property type="molecule type" value="Genomic_DNA"/>
</dbReference>
<evidence type="ECO:0000256" key="11">
    <source>
        <dbReference type="SAM" id="Phobius"/>
    </source>
</evidence>
<evidence type="ECO:0000256" key="10">
    <source>
        <dbReference type="ARBA" id="ARBA00023180"/>
    </source>
</evidence>